<comment type="function">
    <text evidence="2">Hydrolyzes RNA 2',3'-cyclic phosphodiester to an RNA 2'-phosphomonoester.</text>
</comment>
<proteinExistence type="inferred from homology"/>
<name>A4BK99_9GAMM</name>
<dbReference type="RefSeq" id="WP_008048081.1">
    <property type="nucleotide sequence ID" value="NZ_CH724155.1"/>
</dbReference>
<dbReference type="HAMAP" id="MF_01940">
    <property type="entry name" value="RNA_CPDase"/>
    <property type="match status" value="1"/>
</dbReference>
<evidence type="ECO:0000259" key="3">
    <source>
        <dbReference type="Pfam" id="PF02834"/>
    </source>
</evidence>
<feature type="active site" description="Proton donor" evidence="2">
    <location>
        <position position="43"/>
    </location>
</feature>
<dbReference type="InterPro" id="IPR014051">
    <property type="entry name" value="Phosphoesterase_HXTX"/>
</dbReference>
<dbReference type="InterPro" id="IPR004175">
    <property type="entry name" value="RNA_CPDase"/>
</dbReference>
<gene>
    <name evidence="4" type="ORF">MED297_05104</name>
</gene>
<dbReference type="Pfam" id="PF02834">
    <property type="entry name" value="LigT_PEase"/>
    <property type="match status" value="1"/>
</dbReference>
<dbReference type="STRING" id="314283.MED297_05104"/>
<dbReference type="InterPro" id="IPR009097">
    <property type="entry name" value="Cyclic_Pdiesterase"/>
</dbReference>
<dbReference type="Proteomes" id="UP000005953">
    <property type="component" value="Unassembled WGS sequence"/>
</dbReference>
<keyword evidence="5" id="KW-1185">Reference proteome</keyword>
<evidence type="ECO:0000256" key="2">
    <source>
        <dbReference type="HAMAP-Rule" id="MF_01940"/>
    </source>
</evidence>
<reference evidence="4 5" key="1">
    <citation type="submission" date="2006-02" db="EMBL/GenBank/DDBJ databases">
        <authorList>
            <person name="Pinhassi J."/>
            <person name="Pedros-Alio C."/>
            <person name="Ferriera S."/>
            <person name="Johnson J."/>
            <person name="Kravitz S."/>
            <person name="Halpern A."/>
            <person name="Remington K."/>
            <person name="Beeson K."/>
            <person name="Tran B."/>
            <person name="Rogers Y.-H."/>
            <person name="Friedman R."/>
            <person name="Venter J.C."/>
        </authorList>
    </citation>
    <scope>NUCLEOTIDE SEQUENCE [LARGE SCALE GENOMIC DNA]</scope>
    <source>
        <strain evidence="4 5">MED297</strain>
    </source>
</reference>
<accession>A4BK99</accession>
<feature type="domain" description="Phosphoesterase HXTX" evidence="3">
    <location>
        <begin position="15"/>
        <end position="89"/>
    </location>
</feature>
<dbReference type="GO" id="GO:0008664">
    <property type="term" value="F:RNA 2',3'-cyclic 3'-phosphodiesterase activity"/>
    <property type="evidence" value="ECO:0007669"/>
    <property type="project" value="UniProtKB-EC"/>
</dbReference>
<sequence length="171" mass="19700">MESSLRLFFALPLESDDAARVAQWQQSIAPQPRVRWVPTQNYHLTLAYLGETDASMIPELVDYATEQLDVGQLPIRWSLNHVSRFSQGIWYLRGYQEPPALQHFARALSFLVPLHTQTAPFVPHITFARCDKHLDTPDIDLAITFRRISLMQSVREGAGVRYRSLHDWTGR</sequence>
<evidence type="ECO:0000256" key="1">
    <source>
        <dbReference type="ARBA" id="ARBA00022801"/>
    </source>
</evidence>
<evidence type="ECO:0000313" key="5">
    <source>
        <dbReference type="Proteomes" id="UP000005953"/>
    </source>
</evidence>
<organism evidence="4 5">
    <name type="scientific">Reinekea blandensis MED297</name>
    <dbReference type="NCBI Taxonomy" id="314283"/>
    <lineage>
        <taxon>Bacteria</taxon>
        <taxon>Pseudomonadati</taxon>
        <taxon>Pseudomonadota</taxon>
        <taxon>Gammaproteobacteria</taxon>
        <taxon>Oceanospirillales</taxon>
        <taxon>Saccharospirillaceae</taxon>
        <taxon>Reinekea</taxon>
    </lineage>
</organism>
<dbReference type="NCBIfam" id="TIGR02258">
    <property type="entry name" value="2_5_ligase"/>
    <property type="match status" value="1"/>
</dbReference>
<dbReference type="GO" id="GO:0016874">
    <property type="term" value="F:ligase activity"/>
    <property type="evidence" value="ECO:0007669"/>
    <property type="project" value="UniProtKB-KW"/>
</dbReference>
<dbReference type="OrthoDB" id="7061261at2"/>
<feature type="short sequence motif" description="HXTX 1" evidence="2">
    <location>
        <begin position="43"/>
        <end position="46"/>
    </location>
</feature>
<dbReference type="Gene3D" id="3.90.1140.10">
    <property type="entry name" value="Cyclic phosphodiesterase"/>
    <property type="match status" value="1"/>
</dbReference>
<dbReference type="SUPFAM" id="SSF55144">
    <property type="entry name" value="LigT-like"/>
    <property type="match status" value="1"/>
</dbReference>
<dbReference type="EC" id="3.1.4.58" evidence="2"/>
<keyword evidence="1 2" id="KW-0378">Hydrolase</keyword>
<protein>
    <recommendedName>
        <fullName evidence="2">RNA 2',3'-cyclic phosphodiesterase</fullName>
        <shortName evidence="2">RNA 2',3'-CPDase</shortName>
        <ecNumber evidence="2">3.1.4.58</ecNumber>
    </recommendedName>
</protein>
<feature type="short sequence motif" description="HXTX 2" evidence="2">
    <location>
        <begin position="124"/>
        <end position="127"/>
    </location>
</feature>
<evidence type="ECO:0000313" key="4">
    <source>
        <dbReference type="EMBL" id="EAR07466.1"/>
    </source>
</evidence>
<dbReference type="HOGENOM" id="CLU_081251_2_1_6"/>
<comment type="caution">
    <text evidence="4">The sequence shown here is derived from an EMBL/GenBank/DDBJ whole genome shotgun (WGS) entry which is preliminary data.</text>
</comment>
<dbReference type="GO" id="GO:0004113">
    <property type="term" value="F:2',3'-cyclic-nucleotide 3'-phosphodiesterase activity"/>
    <property type="evidence" value="ECO:0007669"/>
    <property type="project" value="InterPro"/>
</dbReference>
<comment type="similarity">
    <text evidence="2">Belongs to the 2H phosphoesterase superfamily. ThpR family.</text>
</comment>
<comment type="catalytic activity">
    <reaction evidence="2">
        <text>a 3'-end 2',3'-cyclophospho-ribonucleotide-RNA + H2O = a 3'-end 2'-phospho-ribonucleotide-RNA + H(+)</text>
        <dbReference type="Rhea" id="RHEA:11828"/>
        <dbReference type="Rhea" id="RHEA-COMP:10464"/>
        <dbReference type="Rhea" id="RHEA-COMP:17353"/>
        <dbReference type="ChEBI" id="CHEBI:15377"/>
        <dbReference type="ChEBI" id="CHEBI:15378"/>
        <dbReference type="ChEBI" id="CHEBI:83064"/>
        <dbReference type="ChEBI" id="CHEBI:173113"/>
        <dbReference type="EC" id="3.1.4.58"/>
    </reaction>
</comment>
<feature type="active site" description="Proton acceptor" evidence="2">
    <location>
        <position position="124"/>
    </location>
</feature>
<dbReference type="PANTHER" id="PTHR35561">
    <property type="entry name" value="RNA 2',3'-CYCLIC PHOSPHODIESTERASE"/>
    <property type="match status" value="1"/>
</dbReference>
<dbReference type="AlphaFoldDB" id="A4BK99"/>
<keyword evidence="4" id="KW-0436">Ligase</keyword>
<dbReference type="PANTHER" id="PTHR35561:SF1">
    <property type="entry name" value="RNA 2',3'-CYCLIC PHOSPHODIESTERASE"/>
    <property type="match status" value="1"/>
</dbReference>
<dbReference type="EMBL" id="AAOE01000042">
    <property type="protein sequence ID" value="EAR07466.1"/>
    <property type="molecule type" value="Genomic_DNA"/>
</dbReference>